<proteinExistence type="predicted"/>
<reference evidence="2" key="1">
    <citation type="journal article" date="2014" name="Genome Announc.">
        <title>Draft genome sequence of Rhodosporidium toruloides CECT1137, an oleaginous yeast of biotechnological interest.</title>
        <authorList>
            <person name="Morin N."/>
            <person name="Calcas X."/>
            <person name="Devillers H."/>
            <person name="Durrens P."/>
            <person name="Sherman D.J."/>
            <person name="Nicaud J.-M."/>
            <person name="Neuveglise C."/>
        </authorList>
    </citation>
    <scope>NUCLEOTIDE SEQUENCE</scope>
    <source>
        <strain evidence="2">CECT1137</strain>
    </source>
</reference>
<evidence type="ECO:0000313" key="2">
    <source>
        <dbReference type="EMBL" id="CDR38647.1"/>
    </source>
</evidence>
<accession>A0A061ANC0</accession>
<dbReference type="AlphaFoldDB" id="A0A061ANC0"/>
<name>A0A061ANC0_RHOTO</name>
<dbReference type="OrthoDB" id="2529882at2759"/>
<keyword evidence="1" id="KW-0175">Coiled coil</keyword>
<organism evidence="2">
    <name type="scientific">Rhodotorula toruloides</name>
    <name type="common">Yeast</name>
    <name type="synonym">Rhodosporidium toruloides</name>
    <dbReference type="NCBI Taxonomy" id="5286"/>
    <lineage>
        <taxon>Eukaryota</taxon>
        <taxon>Fungi</taxon>
        <taxon>Dikarya</taxon>
        <taxon>Basidiomycota</taxon>
        <taxon>Pucciniomycotina</taxon>
        <taxon>Microbotryomycetes</taxon>
        <taxon>Sporidiobolales</taxon>
        <taxon>Sporidiobolaceae</taxon>
        <taxon>Rhodotorula</taxon>
    </lineage>
</organism>
<evidence type="ECO:0000256" key="1">
    <source>
        <dbReference type="SAM" id="Coils"/>
    </source>
</evidence>
<sequence length="351" mass="40016">MSIHTYDLDGDGYADTVLSDSYPYHTGYYGDSYGDSYYGSGGELYGYEGGLGLGGYGYDEPLWGYEEGYYPDLYDYTSFVDHSMPLYDAWGDDSWEEEQYFQRQLDLDNALSESERLHRWEERLAWEELNEEERALRYRELAAAGSLGVLGLSSGFWGRRFGGRDLDLSYLRNVPLERGLFAPSYRSSFTRFPTLARRYSPYFSRNRFRGFAGPPINPLPSASYRSTRLSYGNGTGLSLREQELRSRLRVAEMRASLTGLSPAQRAQALDDARRLRAELNAESRLARDIDRAERRTDALLAAREAEAERREMREEMAEQRGIQRLENAAGDLMARPMPGGFVGGGYGGRYY</sequence>
<protein>
    <submittedName>
        <fullName evidence="2">RHTO0S03e11738g1_1</fullName>
    </submittedName>
</protein>
<gene>
    <name evidence="2" type="ORF">RHTO0S_03e11738g</name>
</gene>
<dbReference type="EMBL" id="LK052938">
    <property type="protein sequence ID" value="CDR38647.1"/>
    <property type="molecule type" value="Genomic_DNA"/>
</dbReference>
<feature type="coiled-coil region" evidence="1">
    <location>
        <begin position="265"/>
        <end position="322"/>
    </location>
</feature>